<dbReference type="AlphaFoldDB" id="A0A1B6PC76"/>
<evidence type="ECO:0000259" key="2">
    <source>
        <dbReference type="Pfam" id="PF25268"/>
    </source>
</evidence>
<evidence type="ECO:0000256" key="1">
    <source>
        <dbReference type="SAM" id="SignalP"/>
    </source>
</evidence>
<accession>A0A1B6PC76</accession>
<dbReference type="InParanoid" id="A0A1B6PC76"/>
<reference evidence="4" key="2">
    <citation type="journal article" date="2018" name="Plant J.">
        <title>The Sorghum bicolor reference genome: improved assembly, gene annotations, a transcriptome atlas, and signatures of genome organization.</title>
        <authorList>
            <person name="McCormick R.F."/>
            <person name="Truong S.K."/>
            <person name="Sreedasyam A."/>
            <person name="Jenkins J."/>
            <person name="Shu S."/>
            <person name="Sims D."/>
            <person name="Kennedy M."/>
            <person name="Amirebrahimi M."/>
            <person name="Weers B.D."/>
            <person name="McKinley B."/>
            <person name="Mattison A."/>
            <person name="Morishige D.T."/>
            <person name="Grimwood J."/>
            <person name="Schmutz J."/>
            <person name="Mullet J.E."/>
        </authorList>
    </citation>
    <scope>NUCLEOTIDE SEQUENCE [LARGE SCALE GENOMIC DNA]</scope>
    <source>
        <strain evidence="4">cv. BTx623</strain>
    </source>
</reference>
<feature type="domain" description="DUF7866" evidence="2">
    <location>
        <begin position="56"/>
        <end position="107"/>
    </location>
</feature>
<dbReference type="Gramene" id="KXG23217">
    <property type="protein sequence ID" value="KXG23217"/>
    <property type="gene ID" value="SORBI_3008G070100"/>
</dbReference>
<dbReference type="Pfam" id="PF25268">
    <property type="entry name" value="DUF7866"/>
    <property type="match status" value="1"/>
</dbReference>
<evidence type="ECO:0000313" key="3">
    <source>
        <dbReference type="EMBL" id="KXG23217.1"/>
    </source>
</evidence>
<reference evidence="3 4" key="1">
    <citation type="journal article" date="2009" name="Nature">
        <title>The Sorghum bicolor genome and the diversification of grasses.</title>
        <authorList>
            <person name="Paterson A.H."/>
            <person name="Bowers J.E."/>
            <person name="Bruggmann R."/>
            <person name="Dubchak I."/>
            <person name="Grimwood J."/>
            <person name="Gundlach H."/>
            <person name="Haberer G."/>
            <person name="Hellsten U."/>
            <person name="Mitros T."/>
            <person name="Poliakov A."/>
            <person name="Schmutz J."/>
            <person name="Spannagl M."/>
            <person name="Tang H."/>
            <person name="Wang X."/>
            <person name="Wicker T."/>
            <person name="Bharti A.K."/>
            <person name="Chapman J."/>
            <person name="Feltus F.A."/>
            <person name="Gowik U."/>
            <person name="Grigoriev I.V."/>
            <person name="Lyons E."/>
            <person name="Maher C.A."/>
            <person name="Martis M."/>
            <person name="Narechania A."/>
            <person name="Otillar R.P."/>
            <person name="Penning B.W."/>
            <person name="Salamov A.A."/>
            <person name="Wang Y."/>
            <person name="Zhang L."/>
            <person name="Carpita N.C."/>
            <person name="Freeling M."/>
            <person name="Gingle A.R."/>
            <person name="Hash C.T."/>
            <person name="Keller B."/>
            <person name="Klein P."/>
            <person name="Kresovich S."/>
            <person name="McCann M.C."/>
            <person name="Ming R."/>
            <person name="Peterson D.G."/>
            <person name="Mehboob-ur-Rahman"/>
            <person name="Ware D."/>
            <person name="Westhoff P."/>
            <person name="Mayer K.F."/>
            <person name="Messing J."/>
            <person name="Rokhsar D.S."/>
        </authorList>
    </citation>
    <scope>NUCLEOTIDE SEQUENCE [LARGE SCALE GENOMIC DNA]</scope>
    <source>
        <strain evidence="4">cv. BTx623</strain>
    </source>
</reference>
<dbReference type="EMBL" id="CM000767">
    <property type="protein sequence ID" value="KXG23217.1"/>
    <property type="molecule type" value="Genomic_DNA"/>
</dbReference>
<protein>
    <recommendedName>
        <fullName evidence="2">DUF7866 domain-containing protein</fullName>
    </recommendedName>
</protein>
<name>A0A1B6PC76_SORBI</name>
<feature type="chain" id="PRO_5008588705" description="DUF7866 domain-containing protein" evidence="1">
    <location>
        <begin position="25"/>
        <end position="107"/>
    </location>
</feature>
<feature type="signal peptide" evidence="1">
    <location>
        <begin position="1"/>
        <end position="24"/>
    </location>
</feature>
<keyword evidence="1" id="KW-0732">Signal</keyword>
<dbReference type="InterPro" id="IPR057188">
    <property type="entry name" value="DUF7866"/>
</dbReference>
<proteinExistence type="predicted"/>
<dbReference type="Proteomes" id="UP000000768">
    <property type="component" value="Chromosome 8"/>
</dbReference>
<keyword evidence="4" id="KW-1185">Reference proteome</keyword>
<sequence length="107" mass="11559">MEKITKMLLTLMIILPHTSRTSLCSQGDAVFDGGITGQSALESTKTFWPLDTQVRKVCAACHCCPGNSSKSCYMAPSCCIELRCNGPHEPEGNCLIIKHSCTCTNCS</sequence>
<gene>
    <name evidence="3" type="ORF">SORBI_3008G070100</name>
</gene>
<organism evidence="3 4">
    <name type="scientific">Sorghum bicolor</name>
    <name type="common">Sorghum</name>
    <name type="synonym">Sorghum vulgare</name>
    <dbReference type="NCBI Taxonomy" id="4558"/>
    <lineage>
        <taxon>Eukaryota</taxon>
        <taxon>Viridiplantae</taxon>
        <taxon>Streptophyta</taxon>
        <taxon>Embryophyta</taxon>
        <taxon>Tracheophyta</taxon>
        <taxon>Spermatophyta</taxon>
        <taxon>Magnoliopsida</taxon>
        <taxon>Liliopsida</taxon>
        <taxon>Poales</taxon>
        <taxon>Poaceae</taxon>
        <taxon>PACMAD clade</taxon>
        <taxon>Panicoideae</taxon>
        <taxon>Andropogonodae</taxon>
        <taxon>Andropogoneae</taxon>
        <taxon>Sorghinae</taxon>
        <taxon>Sorghum</taxon>
    </lineage>
</organism>
<evidence type="ECO:0000313" key="4">
    <source>
        <dbReference type="Proteomes" id="UP000000768"/>
    </source>
</evidence>